<feature type="binding site" evidence="9">
    <location>
        <position position="98"/>
    </location>
    <ligand>
        <name>ATP</name>
        <dbReference type="ChEBI" id="CHEBI:30616"/>
    </ligand>
</feature>
<name>A0A1A6HJD2_NEOLE</name>
<dbReference type="PANTHER" id="PTHR24346">
    <property type="entry name" value="MAP/MICROTUBULE AFFINITY-REGULATING KINASE"/>
    <property type="match status" value="1"/>
</dbReference>
<feature type="domain" description="Protein kinase" evidence="11">
    <location>
        <begin position="69"/>
        <end position="315"/>
    </location>
</feature>
<dbReference type="InterPro" id="IPR011009">
    <property type="entry name" value="Kinase-like_dom_sf"/>
</dbReference>
<evidence type="ECO:0000313" key="12">
    <source>
        <dbReference type="EMBL" id="OBS77752.1"/>
    </source>
</evidence>
<dbReference type="SUPFAM" id="SSF56112">
    <property type="entry name" value="Protein kinase-like (PK-like)"/>
    <property type="match status" value="1"/>
</dbReference>
<accession>A0A1A6HJD2</accession>
<evidence type="ECO:0000256" key="6">
    <source>
        <dbReference type="ARBA" id="ARBA00022840"/>
    </source>
</evidence>
<dbReference type="InterPro" id="IPR000719">
    <property type="entry name" value="Prot_kinase_dom"/>
</dbReference>
<keyword evidence="6 9" id="KW-0067">ATP-binding</keyword>
<comment type="catalytic activity">
    <reaction evidence="8">
        <text>L-seryl-[protein] + ATP = O-phospho-L-seryl-[protein] + ADP + H(+)</text>
        <dbReference type="Rhea" id="RHEA:17989"/>
        <dbReference type="Rhea" id="RHEA-COMP:9863"/>
        <dbReference type="Rhea" id="RHEA-COMP:11604"/>
        <dbReference type="ChEBI" id="CHEBI:15378"/>
        <dbReference type="ChEBI" id="CHEBI:29999"/>
        <dbReference type="ChEBI" id="CHEBI:30616"/>
        <dbReference type="ChEBI" id="CHEBI:83421"/>
        <dbReference type="ChEBI" id="CHEBI:456216"/>
        <dbReference type="EC" id="2.7.11.1"/>
    </reaction>
</comment>
<dbReference type="AlphaFoldDB" id="A0A1A6HJD2"/>
<sequence length="362" mass="40555">VPQQLSGPPPSPPNNSVFPRVKWVLSLGEHSTVAGHGQLALHKGLEARCTDFALHIFQVMAGHTLAKDYSVMGTLGEGAWGKVKVALHLMTQTLVAIKILERDPIADICNMISSETELLKDLHHPHTVQLLQVIETKRKTYLVMECAARVFLLKCVTKSGHLEGEEAWTLFRELTLAIKYIHSHNITHRDITAENILLDWEGHIKLSDFSLGKRFASGKRSRASVARLNTVLGDTQYEGLPTDIWSLGVLLFLLVTGHLPFSETERSKRKSLILSSNCCIPHHLSPELKDLLNRIMTVDPTKRPSIMEVMAHPWLHHEEDTLISSAEILRELRLYGTQQVGAPARKLGRRKEGKEQYGAPEQ</sequence>
<dbReference type="PROSITE" id="PS00107">
    <property type="entry name" value="PROTEIN_KINASE_ATP"/>
    <property type="match status" value="1"/>
</dbReference>
<protein>
    <recommendedName>
        <fullName evidence="1">non-specific serine/threonine protein kinase</fullName>
        <ecNumber evidence="1">2.7.11.1</ecNumber>
    </recommendedName>
</protein>
<dbReference type="Proteomes" id="UP000092124">
    <property type="component" value="Unassembled WGS sequence"/>
</dbReference>
<feature type="non-terminal residue" evidence="12">
    <location>
        <position position="1"/>
    </location>
</feature>
<dbReference type="STRING" id="56216.A0A1A6HJD2"/>
<feature type="region of interest" description="Disordered" evidence="10">
    <location>
        <begin position="342"/>
        <end position="362"/>
    </location>
</feature>
<dbReference type="GO" id="GO:0005829">
    <property type="term" value="C:cytosol"/>
    <property type="evidence" value="ECO:0007669"/>
    <property type="project" value="TreeGrafter"/>
</dbReference>
<dbReference type="PROSITE" id="PS50011">
    <property type="entry name" value="PROTEIN_KINASE_DOM"/>
    <property type="match status" value="1"/>
</dbReference>
<dbReference type="GO" id="GO:0004674">
    <property type="term" value="F:protein serine/threonine kinase activity"/>
    <property type="evidence" value="ECO:0007669"/>
    <property type="project" value="UniProtKB-KW"/>
</dbReference>
<dbReference type="EC" id="2.7.11.1" evidence="1"/>
<keyword evidence="13" id="KW-1185">Reference proteome</keyword>
<keyword evidence="5" id="KW-0418">Kinase</keyword>
<evidence type="ECO:0000313" key="13">
    <source>
        <dbReference type="Proteomes" id="UP000092124"/>
    </source>
</evidence>
<dbReference type="FunFam" id="3.30.200.20:FF:000003">
    <property type="entry name" value="Non-specific serine/threonine protein kinase"/>
    <property type="match status" value="1"/>
</dbReference>
<evidence type="ECO:0000256" key="5">
    <source>
        <dbReference type="ARBA" id="ARBA00022777"/>
    </source>
</evidence>
<evidence type="ECO:0000256" key="10">
    <source>
        <dbReference type="SAM" id="MobiDB-lite"/>
    </source>
</evidence>
<proteinExistence type="predicted"/>
<dbReference type="InterPro" id="IPR008266">
    <property type="entry name" value="Tyr_kinase_AS"/>
</dbReference>
<evidence type="ECO:0000256" key="4">
    <source>
        <dbReference type="ARBA" id="ARBA00022741"/>
    </source>
</evidence>
<evidence type="ECO:0000259" key="11">
    <source>
        <dbReference type="PROSITE" id="PS50011"/>
    </source>
</evidence>
<gene>
    <name evidence="12" type="ORF">A6R68_19858</name>
</gene>
<dbReference type="FunFam" id="1.10.510.10:FF:000571">
    <property type="entry name" value="Maternal embryonic leucine zipper kinase"/>
    <property type="match status" value="1"/>
</dbReference>
<dbReference type="GO" id="GO:0005634">
    <property type="term" value="C:nucleus"/>
    <property type="evidence" value="ECO:0007669"/>
    <property type="project" value="TreeGrafter"/>
</dbReference>
<keyword evidence="2" id="KW-0723">Serine/threonine-protein kinase</keyword>
<dbReference type="InterPro" id="IPR017441">
    <property type="entry name" value="Protein_kinase_ATP_BS"/>
</dbReference>
<keyword evidence="4 9" id="KW-0547">Nucleotide-binding</keyword>
<comment type="caution">
    <text evidence="12">The sequence shown here is derived from an EMBL/GenBank/DDBJ whole genome shotgun (WGS) entry which is preliminary data.</text>
</comment>
<evidence type="ECO:0000256" key="1">
    <source>
        <dbReference type="ARBA" id="ARBA00012513"/>
    </source>
</evidence>
<evidence type="ECO:0000256" key="8">
    <source>
        <dbReference type="ARBA" id="ARBA00048679"/>
    </source>
</evidence>
<dbReference type="Pfam" id="PF00069">
    <property type="entry name" value="Pkinase"/>
    <property type="match status" value="1"/>
</dbReference>
<evidence type="ECO:0000256" key="9">
    <source>
        <dbReference type="PROSITE-ProRule" id="PRU10141"/>
    </source>
</evidence>
<dbReference type="PROSITE" id="PS00109">
    <property type="entry name" value="PROTEIN_KINASE_TYR"/>
    <property type="match status" value="1"/>
</dbReference>
<dbReference type="GO" id="GO:0005524">
    <property type="term" value="F:ATP binding"/>
    <property type="evidence" value="ECO:0007669"/>
    <property type="project" value="UniProtKB-UniRule"/>
</dbReference>
<dbReference type="Gene3D" id="1.10.510.10">
    <property type="entry name" value="Transferase(Phosphotransferase) domain 1"/>
    <property type="match status" value="1"/>
</dbReference>
<dbReference type="EMBL" id="LZPO01028001">
    <property type="protein sequence ID" value="OBS77752.1"/>
    <property type="molecule type" value="Genomic_DNA"/>
</dbReference>
<evidence type="ECO:0000256" key="7">
    <source>
        <dbReference type="ARBA" id="ARBA00047899"/>
    </source>
</evidence>
<dbReference type="PANTHER" id="PTHR24346:SF85">
    <property type="entry name" value="RIKEN CDNA 1810024B03 GENE"/>
    <property type="match status" value="1"/>
</dbReference>
<dbReference type="OrthoDB" id="9396925at2759"/>
<dbReference type="GO" id="GO:0045719">
    <property type="term" value="P:negative regulation of glycogen biosynthetic process"/>
    <property type="evidence" value="ECO:0007669"/>
    <property type="project" value="TreeGrafter"/>
</dbReference>
<dbReference type="GO" id="GO:0035556">
    <property type="term" value="P:intracellular signal transduction"/>
    <property type="evidence" value="ECO:0007669"/>
    <property type="project" value="TreeGrafter"/>
</dbReference>
<organism evidence="12 13">
    <name type="scientific">Neotoma lepida</name>
    <name type="common">Desert woodrat</name>
    <dbReference type="NCBI Taxonomy" id="56216"/>
    <lineage>
        <taxon>Eukaryota</taxon>
        <taxon>Metazoa</taxon>
        <taxon>Chordata</taxon>
        <taxon>Craniata</taxon>
        <taxon>Vertebrata</taxon>
        <taxon>Euteleostomi</taxon>
        <taxon>Mammalia</taxon>
        <taxon>Eutheria</taxon>
        <taxon>Euarchontoglires</taxon>
        <taxon>Glires</taxon>
        <taxon>Rodentia</taxon>
        <taxon>Myomorpha</taxon>
        <taxon>Muroidea</taxon>
        <taxon>Cricetidae</taxon>
        <taxon>Neotominae</taxon>
        <taxon>Neotoma</taxon>
    </lineage>
</organism>
<comment type="catalytic activity">
    <reaction evidence="7">
        <text>L-threonyl-[protein] + ATP = O-phospho-L-threonyl-[protein] + ADP + H(+)</text>
        <dbReference type="Rhea" id="RHEA:46608"/>
        <dbReference type="Rhea" id="RHEA-COMP:11060"/>
        <dbReference type="Rhea" id="RHEA-COMP:11605"/>
        <dbReference type="ChEBI" id="CHEBI:15378"/>
        <dbReference type="ChEBI" id="CHEBI:30013"/>
        <dbReference type="ChEBI" id="CHEBI:30616"/>
        <dbReference type="ChEBI" id="CHEBI:61977"/>
        <dbReference type="ChEBI" id="CHEBI:456216"/>
        <dbReference type="EC" id="2.7.11.1"/>
    </reaction>
</comment>
<reference evidence="12 13" key="1">
    <citation type="submission" date="2016-06" db="EMBL/GenBank/DDBJ databases">
        <title>The Draft Genome Sequence and Annotation of the Desert Woodrat Neotoma lepida.</title>
        <authorList>
            <person name="Campbell M."/>
            <person name="Oakeson K.F."/>
            <person name="Yandell M."/>
            <person name="Halpert J.R."/>
            <person name="Dearing D."/>
        </authorList>
    </citation>
    <scope>NUCLEOTIDE SEQUENCE [LARGE SCALE GENOMIC DNA]</scope>
    <source>
        <strain evidence="12">417</strain>
        <tissue evidence="12">Liver</tissue>
    </source>
</reference>
<evidence type="ECO:0000256" key="2">
    <source>
        <dbReference type="ARBA" id="ARBA00022527"/>
    </source>
</evidence>
<evidence type="ECO:0000256" key="3">
    <source>
        <dbReference type="ARBA" id="ARBA00022679"/>
    </source>
</evidence>
<keyword evidence="3" id="KW-0808">Transferase</keyword>
<feature type="non-terminal residue" evidence="12">
    <location>
        <position position="362"/>
    </location>
</feature>